<accession>A0A816UE22</accession>
<proteinExistence type="predicted"/>
<dbReference type="EMBL" id="HG994372">
    <property type="protein sequence ID" value="CAF2107037.1"/>
    <property type="molecule type" value="Genomic_DNA"/>
</dbReference>
<protein>
    <submittedName>
        <fullName evidence="1">(rape) hypothetical protein</fullName>
    </submittedName>
</protein>
<dbReference type="Proteomes" id="UP001295469">
    <property type="component" value="Chromosome C08"/>
</dbReference>
<sequence>MLEPPHLIIMMAIYANTNRKPPEDTADPITSTCMYVLASGRVYWLRPLWTFGSQVGFGRSWLRQQDTLSLFFAGIEDPGSGHAFPAARLVGGCVAPYGTGGFPQGVLSLPLIIESRASWSVKYKFEDIINT</sequence>
<organism evidence="1">
    <name type="scientific">Brassica napus</name>
    <name type="common">Rape</name>
    <dbReference type="NCBI Taxonomy" id="3708"/>
    <lineage>
        <taxon>Eukaryota</taxon>
        <taxon>Viridiplantae</taxon>
        <taxon>Streptophyta</taxon>
        <taxon>Embryophyta</taxon>
        <taxon>Tracheophyta</taxon>
        <taxon>Spermatophyta</taxon>
        <taxon>Magnoliopsida</taxon>
        <taxon>eudicotyledons</taxon>
        <taxon>Gunneridae</taxon>
        <taxon>Pentapetalae</taxon>
        <taxon>rosids</taxon>
        <taxon>malvids</taxon>
        <taxon>Brassicales</taxon>
        <taxon>Brassicaceae</taxon>
        <taxon>Brassiceae</taxon>
        <taxon>Brassica</taxon>
    </lineage>
</organism>
<name>A0A816UE22_BRANA</name>
<evidence type="ECO:0000313" key="1">
    <source>
        <dbReference type="EMBL" id="CAF2107037.1"/>
    </source>
</evidence>
<dbReference type="AlphaFoldDB" id="A0A816UE22"/>
<gene>
    <name evidence="1" type="ORF">DARMORV10_C08P09030.1</name>
</gene>
<reference evidence="1" key="1">
    <citation type="submission" date="2021-01" db="EMBL/GenBank/DDBJ databases">
        <authorList>
            <consortium name="Genoscope - CEA"/>
            <person name="William W."/>
        </authorList>
    </citation>
    <scope>NUCLEOTIDE SEQUENCE</scope>
</reference>